<evidence type="ECO:0000256" key="3">
    <source>
        <dbReference type="ARBA" id="ARBA00023082"/>
    </source>
</evidence>
<dbReference type="Pfam" id="PF08281">
    <property type="entry name" value="Sigma70_r4_2"/>
    <property type="match status" value="1"/>
</dbReference>
<dbReference type="Pfam" id="PF04542">
    <property type="entry name" value="Sigma70_r2"/>
    <property type="match status" value="1"/>
</dbReference>
<dbReference type="InterPro" id="IPR013324">
    <property type="entry name" value="RNA_pol_sigma_r3/r4-like"/>
</dbReference>
<dbReference type="EMBL" id="WSTA01000041">
    <property type="protein sequence ID" value="MWB98918.1"/>
    <property type="molecule type" value="Genomic_DNA"/>
</dbReference>
<dbReference type="GO" id="GO:0006352">
    <property type="term" value="P:DNA-templated transcription initiation"/>
    <property type="evidence" value="ECO:0007669"/>
    <property type="project" value="InterPro"/>
</dbReference>
<dbReference type="Gene3D" id="1.10.1740.10">
    <property type="match status" value="1"/>
</dbReference>
<evidence type="ECO:0000313" key="9">
    <source>
        <dbReference type="Proteomes" id="UP000438182"/>
    </source>
</evidence>
<comment type="caution">
    <text evidence="8">The sequence shown here is derived from an EMBL/GenBank/DDBJ whole genome shotgun (WGS) entry which is preliminary data.</text>
</comment>
<keyword evidence="9" id="KW-1185">Reference proteome</keyword>
<dbReference type="Gene3D" id="1.10.10.10">
    <property type="entry name" value="Winged helix-like DNA-binding domain superfamily/Winged helix DNA-binding domain"/>
    <property type="match status" value="1"/>
</dbReference>
<evidence type="ECO:0000313" key="8">
    <source>
        <dbReference type="EMBL" id="MWB98918.1"/>
    </source>
</evidence>
<proteinExistence type="inferred from homology"/>
<feature type="domain" description="RNA polymerase sigma factor 70 region 4 type 2" evidence="6">
    <location>
        <begin position="128"/>
        <end position="176"/>
    </location>
</feature>
<accession>A0A6I4NXE1</accession>
<keyword evidence="2" id="KW-0805">Transcription regulation</keyword>
<reference evidence="8 9" key="1">
    <citation type="submission" date="2019-12" db="EMBL/GenBank/DDBJ databases">
        <authorList>
            <person name="Kim Y.S."/>
        </authorList>
    </citation>
    <scope>NUCLEOTIDE SEQUENCE [LARGE SCALE GENOMIC DNA]</scope>
    <source>
        <strain evidence="8 9">MMS17-SY077</strain>
    </source>
</reference>
<gene>
    <name evidence="8" type="ORF">GB864_10205</name>
</gene>
<organism evidence="8 9">
    <name type="scientific">Agromyces seonyuensis</name>
    <dbReference type="NCBI Taxonomy" id="2662446"/>
    <lineage>
        <taxon>Bacteria</taxon>
        <taxon>Bacillati</taxon>
        <taxon>Actinomycetota</taxon>
        <taxon>Actinomycetes</taxon>
        <taxon>Micrococcales</taxon>
        <taxon>Microbacteriaceae</taxon>
        <taxon>Agromyces</taxon>
    </lineage>
</organism>
<dbReference type="PANTHER" id="PTHR47756:SF2">
    <property type="entry name" value="BLL6612 PROTEIN"/>
    <property type="match status" value="1"/>
</dbReference>
<dbReference type="InterPro" id="IPR013249">
    <property type="entry name" value="RNA_pol_sigma70_r4_t2"/>
</dbReference>
<feature type="domain" description="RNA polymerase sigma-70 region 2" evidence="5">
    <location>
        <begin position="29"/>
        <end position="88"/>
    </location>
</feature>
<dbReference type="InterPro" id="IPR046531">
    <property type="entry name" value="DUF6596"/>
</dbReference>
<dbReference type="SUPFAM" id="SSF88659">
    <property type="entry name" value="Sigma3 and sigma4 domains of RNA polymerase sigma factors"/>
    <property type="match status" value="1"/>
</dbReference>
<evidence type="ECO:0000256" key="4">
    <source>
        <dbReference type="ARBA" id="ARBA00023163"/>
    </source>
</evidence>
<evidence type="ECO:0000256" key="2">
    <source>
        <dbReference type="ARBA" id="ARBA00023015"/>
    </source>
</evidence>
<evidence type="ECO:0000259" key="6">
    <source>
        <dbReference type="Pfam" id="PF08281"/>
    </source>
</evidence>
<name>A0A6I4NXE1_9MICO</name>
<feature type="domain" description="DUF6596" evidence="7">
    <location>
        <begin position="194"/>
        <end position="294"/>
    </location>
</feature>
<dbReference type="GO" id="GO:0003677">
    <property type="term" value="F:DNA binding"/>
    <property type="evidence" value="ECO:0007669"/>
    <property type="project" value="InterPro"/>
</dbReference>
<keyword evidence="4" id="KW-0804">Transcription</keyword>
<evidence type="ECO:0000256" key="1">
    <source>
        <dbReference type="ARBA" id="ARBA00010641"/>
    </source>
</evidence>
<sequence>MTDDSGGRVADPAAARRAVEAVWRIEAARIVATLTRYTGDFALAEDLAQEALAEALAAWPQTGVPRNPGAWLTTTAKRRAIDGWRRREKFDAHVALLARELDEATDPDALPWDPDSIDDDVLRLVFVSCHPVLSREASIALTLRVVGGLTTPEIARSFFVPVATVQQRIVRAKATLAAAHVPFETPPRDEYPARLAAVLQVLYLIFTEGHSPATGERGMRADLALEAVRLSRVLAELVPQEPEAHGLAALLEFTAARFPARTAPDGSAVLLADQDRTRWDRLLIARGRTALARSDALRRGRGPYALQAAIAEQHALAPSVEATDWPRIVLLYEALGRIAPSPVVELNRAVAVSMAEGPASGLRIVDAVAATGALRGSHVVPSARGELLARLGRTEEARAEFEAAVRLAGNDAERAVLAGKLAAL</sequence>
<dbReference type="InterPro" id="IPR013325">
    <property type="entry name" value="RNA_pol_sigma_r2"/>
</dbReference>
<dbReference type="RefSeq" id="WP_160424681.1">
    <property type="nucleotide sequence ID" value="NZ_WSTA01000041.1"/>
</dbReference>
<dbReference type="PANTHER" id="PTHR47756">
    <property type="entry name" value="BLL6612 PROTEIN-RELATED"/>
    <property type="match status" value="1"/>
</dbReference>
<dbReference type="InterPro" id="IPR007627">
    <property type="entry name" value="RNA_pol_sigma70_r2"/>
</dbReference>
<keyword evidence="3" id="KW-0731">Sigma factor</keyword>
<comment type="similarity">
    <text evidence="1">Belongs to the sigma-70 factor family. ECF subfamily.</text>
</comment>
<dbReference type="SUPFAM" id="SSF88946">
    <property type="entry name" value="Sigma2 domain of RNA polymerase sigma factors"/>
    <property type="match status" value="1"/>
</dbReference>
<dbReference type="GO" id="GO:0016987">
    <property type="term" value="F:sigma factor activity"/>
    <property type="evidence" value="ECO:0007669"/>
    <property type="project" value="UniProtKB-KW"/>
</dbReference>
<dbReference type="Proteomes" id="UP000438182">
    <property type="component" value="Unassembled WGS sequence"/>
</dbReference>
<dbReference type="Pfam" id="PF20239">
    <property type="entry name" value="DUF6596"/>
    <property type="match status" value="1"/>
</dbReference>
<dbReference type="InterPro" id="IPR036388">
    <property type="entry name" value="WH-like_DNA-bd_sf"/>
</dbReference>
<protein>
    <submittedName>
        <fullName evidence="8">RNA polymerase subunit sigma-24</fullName>
    </submittedName>
</protein>
<evidence type="ECO:0000259" key="7">
    <source>
        <dbReference type="Pfam" id="PF20239"/>
    </source>
</evidence>
<dbReference type="AlphaFoldDB" id="A0A6I4NXE1"/>
<evidence type="ECO:0000259" key="5">
    <source>
        <dbReference type="Pfam" id="PF04542"/>
    </source>
</evidence>